<dbReference type="InterPro" id="IPR007845">
    <property type="entry name" value="HemS/ChuX_dom"/>
</dbReference>
<dbReference type="Pfam" id="PF05171">
    <property type="entry name" value="HemS"/>
    <property type="match status" value="2"/>
</dbReference>
<dbReference type="RefSeq" id="WP_380253040.1">
    <property type="nucleotide sequence ID" value="NZ_JBHUII010000008.1"/>
</dbReference>
<comment type="caution">
    <text evidence="2">The sequence shown here is derived from an EMBL/GenBank/DDBJ whole genome shotgun (WGS) entry which is preliminary data.</text>
</comment>
<organism evidence="2 3">
    <name type="scientific">Kiloniella antarctica</name>
    <dbReference type="NCBI Taxonomy" id="1550907"/>
    <lineage>
        <taxon>Bacteria</taxon>
        <taxon>Pseudomonadati</taxon>
        <taxon>Pseudomonadota</taxon>
        <taxon>Alphaproteobacteria</taxon>
        <taxon>Rhodospirillales</taxon>
        <taxon>Kiloniellaceae</taxon>
        <taxon>Kiloniella</taxon>
    </lineage>
</organism>
<dbReference type="SUPFAM" id="SSF144064">
    <property type="entry name" value="Heme iron utilization protein-like"/>
    <property type="match status" value="1"/>
</dbReference>
<dbReference type="EMBL" id="JBHUII010000008">
    <property type="protein sequence ID" value="MFD2206923.1"/>
    <property type="molecule type" value="Genomic_DNA"/>
</dbReference>
<evidence type="ECO:0000313" key="3">
    <source>
        <dbReference type="Proteomes" id="UP001597294"/>
    </source>
</evidence>
<proteinExistence type="predicted"/>
<accession>A0ABW5BL89</accession>
<protein>
    <submittedName>
        <fullName evidence="2">Hemin-degrading factor</fullName>
    </submittedName>
</protein>
<dbReference type="InterPro" id="IPR053733">
    <property type="entry name" value="Heme_Transport_Util_sf"/>
</dbReference>
<evidence type="ECO:0000259" key="1">
    <source>
        <dbReference type="Pfam" id="PF05171"/>
    </source>
</evidence>
<reference evidence="3" key="1">
    <citation type="journal article" date="2019" name="Int. J. Syst. Evol. Microbiol.">
        <title>The Global Catalogue of Microorganisms (GCM) 10K type strain sequencing project: providing services to taxonomists for standard genome sequencing and annotation.</title>
        <authorList>
            <consortium name="The Broad Institute Genomics Platform"/>
            <consortium name="The Broad Institute Genome Sequencing Center for Infectious Disease"/>
            <person name="Wu L."/>
            <person name="Ma J."/>
        </authorList>
    </citation>
    <scope>NUCLEOTIDE SEQUENCE [LARGE SCALE GENOMIC DNA]</scope>
    <source>
        <strain evidence="3">CGMCC 4.7192</strain>
    </source>
</reference>
<dbReference type="Gene3D" id="3.40.1570.10">
    <property type="entry name" value="HemS/ChuS/ChuX like domains"/>
    <property type="match status" value="2"/>
</dbReference>
<feature type="domain" description="Haemin-degrading HemS/ChuX" evidence="1">
    <location>
        <begin position="217"/>
        <end position="347"/>
    </location>
</feature>
<evidence type="ECO:0000313" key="2">
    <source>
        <dbReference type="EMBL" id="MFD2206923.1"/>
    </source>
</evidence>
<sequence length="358" mass="40464">MQNQQNSNYSNLKDAWQALSSGKERQYARDLAINLGTSEAELVGAGCGENVTHLKNSWGSIIAELDQLGEVKILTRNDHVVHEKVGIFGNISVRGPMGLVLNRDIDLRLFLNRWVYGFAVKTETTKGIRQSLQFFDDEGTAIHKIFLTENSDATAYDELVAKYKSDDITPDITVVEKQAPITPTPDDEINIASLRDNWAKMKDVHQFHALLKKHDCDRHQAFRLIGPDYAEKLSLSALREVLEHSAREKISIMVFVGNKGCIQIHTGVIESLKDMGPWINILDPKFNLHLREDHIAEAWLVRKPTKDGVITTLELFDKENTSFALLCGEREIRNPENPDWANLLENLNRHQSTSEAAE</sequence>
<dbReference type="CDD" id="cd16831">
    <property type="entry name" value="HemS-like_C"/>
    <property type="match status" value="1"/>
</dbReference>
<feature type="domain" description="Haemin-degrading HemS/ChuX" evidence="1">
    <location>
        <begin position="37"/>
        <end position="163"/>
    </location>
</feature>
<gene>
    <name evidence="2" type="ORF">ACFSKO_14940</name>
</gene>
<dbReference type="Proteomes" id="UP001597294">
    <property type="component" value="Unassembled WGS sequence"/>
</dbReference>
<keyword evidence="3" id="KW-1185">Reference proteome</keyword>
<dbReference type="CDD" id="cd16830">
    <property type="entry name" value="HemS-like_N"/>
    <property type="match status" value="1"/>
</dbReference>
<name>A0ABW5BL89_9PROT</name>